<evidence type="ECO:0000313" key="1">
    <source>
        <dbReference type="EMBL" id="KAL2632073.1"/>
    </source>
</evidence>
<dbReference type="AlphaFoldDB" id="A0ABD1YMR9"/>
<accession>A0ABD1YMR9</accession>
<dbReference type="Proteomes" id="UP001605036">
    <property type="component" value="Unassembled WGS sequence"/>
</dbReference>
<proteinExistence type="predicted"/>
<comment type="caution">
    <text evidence="1">The sequence shown here is derived from an EMBL/GenBank/DDBJ whole genome shotgun (WGS) entry which is preliminary data.</text>
</comment>
<reference evidence="1 2" key="1">
    <citation type="submission" date="2024-09" db="EMBL/GenBank/DDBJ databases">
        <title>Chromosome-scale assembly of Riccia fluitans.</title>
        <authorList>
            <person name="Paukszto L."/>
            <person name="Sawicki J."/>
            <person name="Karawczyk K."/>
            <person name="Piernik-Szablinska J."/>
            <person name="Szczecinska M."/>
            <person name="Mazdziarz M."/>
        </authorList>
    </citation>
    <scope>NUCLEOTIDE SEQUENCE [LARGE SCALE GENOMIC DNA]</scope>
    <source>
        <strain evidence="1">Rf_01</strain>
        <tissue evidence="1">Aerial parts of the thallus</tissue>
    </source>
</reference>
<dbReference type="EMBL" id="JBHFFA010000004">
    <property type="protein sequence ID" value="KAL2632073.1"/>
    <property type="molecule type" value="Genomic_DNA"/>
</dbReference>
<sequence>MRELAGTTCMRGLYRRFQSMKIEVIVKLPDTDLSSIFLCSCSATSVLFQSQLKKNGKRPAQQRLAEDA</sequence>
<protein>
    <submittedName>
        <fullName evidence="1">Uncharacterized protein</fullName>
    </submittedName>
</protein>
<keyword evidence="2" id="KW-1185">Reference proteome</keyword>
<evidence type="ECO:0000313" key="2">
    <source>
        <dbReference type="Proteomes" id="UP001605036"/>
    </source>
</evidence>
<gene>
    <name evidence="1" type="ORF">R1flu_016759</name>
</gene>
<organism evidence="1 2">
    <name type="scientific">Riccia fluitans</name>
    <dbReference type="NCBI Taxonomy" id="41844"/>
    <lineage>
        <taxon>Eukaryota</taxon>
        <taxon>Viridiplantae</taxon>
        <taxon>Streptophyta</taxon>
        <taxon>Embryophyta</taxon>
        <taxon>Marchantiophyta</taxon>
        <taxon>Marchantiopsida</taxon>
        <taxon>Marchantiidae</taxon>
        <taxon>Marchantiales</taxon>
        <taxon>Ricciaceae</taxon>
        <taxon>Riccia</taxon>
    </lineage>
</organism>
<name>A0ABD1YMR9_9MARC</name>